<accession>A0A4R7C8J3</accession>
<dbReference type="AlphaFoldDB" id="A0A4R7C8J3"/>
<sequence length="170" mass="18789">MVVIIGVLAIVGGILIWVLRAHSAVTAVRDLDRDTKGLRRRIRHAVQDFAGGALRRINDPRLAAAILMIQLVRAEGAMSAEEKTEILDVMETKLGLPDPAATFEKAWGYTEPGRPFSIFADELLPLFRKSLDARERDDLVGMLRRIAAADAPPSDLQGEAVIRLKKRLRS</sequence>
<evidence type="ECO:0000259" key="1">
    <source>
        <dbReference type="Pfam" id="PF05099"/>
    </source>
</evidence>
<dbReference type="InterPro" id="IPR029024">
    <property type="entry name" value="TerB-like"/>
</dbReference>
<dbReference type="OrthoDB" id="8114484at2"/>
<dbReference type="InterPro" id="IPR007791">
    <property type="entry name" value="DjlA_N"/>
</dbReference>
<dbReference type="Pfam" id="PF05099">
    <property type="entry name" value="TerB"/>
    <property type="match status" value="1"/>
</dbReference>
<comment type="caution">
    <text evidence="2">The sequence shown here is derived from an EMBL/GenBank/DDBJ whole genome shotgun (WGS) entry which is preliminary data.</text>
</comment>
<dbReference type="SUPFAM" id="SSF158682">
    <property type="entry name" value="TerB-like"/>
    <property type="match status" value="1"/>
</dbReference>
<proteinExistence type="predicted"/>
<evidence type="ECO:0000313" key="3">
    <source>
        <dbReference type="Proteomes" id="UP000295122"/>
    </source>
</evidence>
<gene>
    <name evidence="2" type="ORF">EV668_1861</name>
</gene>
<evidence type="ECO:0000313" key="2">
    <source>
        <dbReference type="EMBL" id="TDR94573.1"/>
    </source>
</evidence>
<dbReference type="Proteomes" id="UP000295122">
    <property type="component" value="Unassembled WGS sequence"/>
</dbReference>
<dbReference type="RefSeq" id="WP_133769453.1">
    <property type="nucleotide sequence ID" value="NZ_SNZR01000011.1"/>
</dbReference>
<dbReference type="CDD" id="cd07177">
    <property type="entry name" value="terB_like"/>
    <property type="match status" value="1"/>
</dbReference>
<keyword evidence="3" id="KW-1185">Reference proteome</keyword>
<organism evidence="2 3">
    <name type="scientific">Enterovirga rhinocerotis</name>
    <dbReference type="NCBI Taxonomy" id="1339210"/>
    <lineage>
        <taxon>Bacteria</taxon>
        <taxon>Pseudomonadati</taxon>
        <taxon>Pseudomonadota</taxon>
        <taxon>Alphaproteobacteria</taxon>
        <taxon>Hyphomicrobiales</taxon>
        <taxon>Methylobacteriaceae</taxon>
        <taxon>Enterovirga</taxon>
    </lineage>
</organism>
<feature type="domain" description="Co-chaperone DjlA N-terminal" evidence="1">
    <location>
        <begin position="61"/>
        <end position="151"/>
    </location>
</feature>
<dbReference type="EMBL" id="SNZR01000011">
    <property type="protein sequence ID" value="TDR94573.1"/>
    <property type="molecule type" value="Genomic_DNA"/>
</dbReference>
<reference evidence="2 3" key="1">
    <citation type="submission" date="2019-03" db="EMBL/GenBank/DDBJ databases">
        <title>Genomic Encyclopedia of Type Strains, Phase IV (KMG-IV): sequencing the most valuable type-strain genomes for metagenomic binning, comparative biology and taxonomic classification.</title>
        <authorList>
            <person name="Goeker M."/>
        </authorList>
    </citation>
    <scope>NUCLEOTIDE SEQUENCE [LARGE SCALE GENOMIC DNA]</scope>
    <source>
        <strain evidence="2 3">DSM 25903</strain>
    </source>
</reference>
<name>A0A4R7C8J3_9HYPH</name>
<protein>
    <submittedName>
        <fullName evidence="2">Tellurite resistance protein TerB</fullName>
    </submittedName>
</protein>